<evidence type="ECO:0000256" key="9">
    <source>
        <dbReference type="RuleBase" id="RU000461"/>
    </source>
</evidence>
<keyword evidence="6 8" id="KW-0408">Iron</keyword>
<keyword evidence="7 9" id="KW-0503">Monooxygenase</keyword>
<keyword evidence="3 8" id="KW-0349">Heme</keyword>
<dbReference type="InterPro" id="IPR017972">
    <property type="entry name" value="Cyt_P450_CS"/>
</dbReference>
<dbReference type="InterPro" id="IPR036396">
    <property type="entry name" value="Cyt_P450_sf"/>
</dbReference>
<dbReference type="Gene3D" id="1.10.630.10">
    <property type="entry name" value="Cytochrome P450"/>
    <property type="match status" value="1"/>
</dbReference>
<dbReference type="InterPro" id="IPR001128">
    <property type="entry name" value="Cyt_P450"/>
</dbReference>
<proteinExistence type="inferred from homology"/>
<dbReference type="GO" id="GO:0004497">
    <property type="term" value="F:monooxygenase activity"/>
    <property type="evidence" value="ECO:0007669"/>
    <property type="project" value="UniProtKB-KW"/>
</dbReference>
<name>A0A6J1PYD5_9HYME</name>
<evidence type="ECO:0000256" key="4">
    <source>
        <dbReference type="ARBA" id="ARBA00022723"/>
    </source>
</evidence>
<sequence>MPRNARFFIHGINDVRLPSKMLCRAKSMKMNPMGYKTVKTDNTSQYVRPTKDIPGPKALPLLGNSFRFMPFIGEYYNVNVLTLMRMLRDKYGNIVKLDDPTQEQPRIFLFSPELCKEMYKLQGKWPTRNSLEPLHYYRQSREHIYNGQYGLVTSQGESWQDFRSKVTLPMMRPDIVKTYAGQINEITSDFVEKLPALRDPKILELPSDFMNELYKWSLETMCSIALNCRMGCLKPNLAVDSEPQQMINCVQEAFDLIYRLENLPSLWKVYNTRNLKKLFHALDTINAISEKHVEFAKTKFLETADNTNLKDRSILEKLLSIDKQTAHVMALDILMSTDTTSNAAGALLYYMANNAEKQEKLREEAISVLPDKTTHITEDILKNVSYVKACIKESMRLFPIVSGVLRTMQRQVSIGGYTIPEGSNVMACHALLSMDSIYFPEPEKYIPERWMRGNLEYLSYKTLHPYVYMPFGYGVRSCVGQRVAEMELMIFILKVVRNFRIEWHYGPLEYKSQIVNSVTSPLRFKLIDL</sequence>
<dbReference type="SUPFAM" id="SSF48264">
    <property type="entry name" value="Cytochrome P450"/>
    <property type="match status" value="1"/>
</dbReference>
<evidence type="ECO:0000313" key="10">
    <source>
        <dbReference type="Proteomes" id="UP000504618"/>
    </source>
</evidence>
<dbReference type="Pfam" id="PF00067">
    <property type="entry name" value="p450"/>
    <property type="match status" value="1"/>
</dbReference>
<comment type="cofactor">
    <cofactor evidence="1 8">
        <name>heme</name>
        <dbReference type="ChEBI" id="CHEBI:30413"/>
    </cofactor>
</comment>
<organism evidence="10 11">
    <name type="scientific">Temnothorax curvispinosus</name>
    <dbReference type="NCBI Taxonomy" id="300111"/>
    <lineage>
        <taxon>Eukaryota</taxon>
        <taxon>Metazoa</taxon>
        <taxon>Ecdysozoa</taxon>
        <taxon>Arthropoda</taxon>
        <taxon>Hexapoda</taxon>
        <taxon>Insecta</taxon>
        <taxon>Pterygota</taxon>
        <taxon>Neoptera</taxon>
        <taxon>Endopterygota</taxon>
        <taxon>Hymenoptera</taxon>
        <taxon>Apocrita</taxon>
        <taxon>Aculeata</taxon>
        <taxon>Formicoidea</taxon>
        <taxon>Formicidae</taxon>
        <taxon>Myrmicinae</taxon>
        <taxon>Temnothorax</taxon>
    </lineage>
</organism>
<dbReference type="PRINTS" id="PR00463">
    <property type="entry name" value="EP450I"/>
</dbReference>
<dbReference type="PRINTS" id="PR00385">
    <property type="entry name" value="P450"/>
</dbReference>
<dbReference type="PROSITE" id="PS00086">
    <property type="entry name" value="CYTOCHROME_P450"/>
    <property type="match status" value="1"/>
</dbReference>
<dbReference type="AlphaFoldDB" id="A0A6J1PYD5"/>
<keyword evidence="10" id="KW-1185">Reference proteome</keyword>
<protein>
    <submittedName>
        <fullName evidence="11">Cytochrome P450 CYP12A2-like</fullName>
    </submittedName>
</protein>
<evidence type="ECO:0000256" key="8">
    <source>
        <dbReference type="PIRSR" id="PIRSR602401-1"/>
    </source>
</evidence>
<keyword evidence="5 9" id="KW-0560">Oxidoreductase</keyword>
<dbReference type="OrthoDB" id="3945418at2759"/>
<dbReference type="PANTHER" id="PTHR24279:SF120">
    <property type="entry name" value="CYTOCHROME P450"/>
    <property type="match status" value="1"/>
</dbReference>
<keyword evidence="4 8" id="KW-0479">Metal-binding</keyword>
<evidence type="ECO:0000256" key="6">
    <source>
        <dbReference type="ARBA" id="ARBA00023004"/>
    </source>
</evidence>
<dbReference type="GO" id="GO:0016705">
    <property type="term" value="F:oxidoreductase activity, acting on paired donors, with incorporation or reduction of molecular oxygen"/>
    <property type="evidence" value="ECO:0007669"/>
    <property type="project" value="InterPro"/>
</dbReference>
<dbReference type="GO" id="GO:0020037">
    <property type="term" value="F:heme binding"/>
    <property type="evidence" value="ECO:0007669"/>
    <property type="project" value="InterPro"/>
</dbReference>
<gene>
    <name evidence="11" type="primary">LOC112456208</name>
</gene>
<dbReference type="GO" id="GO:0005506">
    <property type="term" value="F:iron ion binding"/>
    <property type="evidence" value="ECO:0007669"/>
    <property type="project" value="InterPro"/>
</dbReference>
<evidence type="ECO:0000256" key="1">
    <source>
        <dbReference type="ARBA" id="ARBA00001971"/>
    </source>
</evidence>
<comment type="similarity">
    <text evidence="2 9">Belongs to the cytochrome P450 family.</text>
</comment>
<evidence type="ECO:0000256" key="3">
    <source>
        <dbReference type="ARBA" id="ARBA00022617"/>
    </source>
</evidence>
<dbReference type="InterPro" id="IPR002401">
    <property type="entry name" value="Cyt_P450_E_grp-I"/>
</dbReference>
<reference evidence="11" key="1">
    <citation type="submission" date="2025-08" db="UniProtKB">
        <authorList>
            <consortium name="RefSeq"/>
        </authorList>
    </citation>
    <scope>IDENTIFICATION</scope>
    <source>
        <tissue evidence="11">Whole body</tissue>
    </source>
</reference>
<dbReference type="GeneID" id="112456208"/>
<dbReference type="Proteomes" id="UP000504618">
    <property type="component" value="Unplaced"/>
</dbReference>
<evidence type="ECO:0000313" key="11">
    <source>
        <dbReference type="RefSeq" id="XP_024874378.1"/>
    </source>
</evidence>
<evidence type="ECO:0000256" key="5">
    <source>
        <dbReference type="ARBA" id="ARBA00023002"/>
    </source>
</evidence>
<dbReference type="PANTHER" id="PTHR24279">
    <property type="entry name" value="CYTOCHROME P450"/>
    <property type="match status" value="1"/>
</dbReference>
<dbReference type="InterPro" id="IPR050479">
    <property type="entry name" value="CYP11_CYP27_families"/>
</dbReference>
<dbReference type="FunFam" id="1.10.630.10:FF:000006">
    <property type="entry name" value="Cytochrome P450 302a1, mitochondrial"/>
    <property type="match status" value="1"/>
</dbReference>
<evidence type="ECO:0000256" key="7">
    <source>
        <dbReference type="ARBA" id="ARBA00023033"/>
    </source>
</evidence>
<dbReference type="CDD" id="cd11054">
    <property type="entry name" value="CYP24A1-like"/>
    <property type="match status" value="1"/>
</dbReference>
<dbReference type="RefSeq" id="XP_024874378.1">
    <property type="nucleotide sequence ID" value="XM_025018610.1"/>
</dbReference>
<evidence type="ECO:0000256" key="2">
    <source>
        <dbReference type="ARBA" id="ARBA00010617"/>
    </source>
</evidence>
<feature type="binding site" description="axial binding residue" evidence="8">
    <location>
        <position position="478"/>
    </location>
    <ligand>
        <name>heme</name>
        <dbReference type="ChEBI" id="CHEBI:30413"/>
    </ligand>
    <ligandPart>
        <name>Fe</name>
        <dbReference type="ChEBI" id="CHEBI:18248"/>
    </ligandPart>
</feature>
<accession>A0A6J1PYD5</accession>